<evidence type="ECO:0000256" key="14">
    <source>
        <dbReference type="ARBA" id="ARBA00023180"/>
    </source>
</evidence>
<evidence type="ECO:0000256" key="17">
    <source>
        <dbReference type="ARBA" id="ARBA00023288"/>
    </source>
</evidence>
<keyword evidence="13" id="KW-0472">Membrane</keyword>
<comment type="subcellular location">
    <subcellularLocation>
        <location evidence="3">Cell membrane</location>
        <topology evidence="3">Lipid-anchor</topology>
        <topology evidence="3">GPI-anchor</topology>
    </subcellularLocation>
    <subcellularLocation>
        <location evidence="2">Secreted</location>
        <location evidence="2">Cell wall</location>
    </subcellularLocation>
</comment>
<evidence type="ECO:0000256" key="2">
    <source>
        <dbReference type="ARBA" id="ARBA00004191"/>
    </source>
</evidence>
<evidence type="ECO:0000256" key="18">
    <source>
        <dbReference type="ARBA" id="ARBA00023316"/>
    </source>
</evidence>
<evidence type="ECO:0000256" key="12">
    <source>
        <dbReference type="ARBA" id="ARBA00023024"/>
    </source>
</evidence>
<dbReference type="GO" id="GO:0009272">
    <property type="term" value="P:fungal-type cell wall biogenesis"/>
    <property type="evidence" value="ECO:0007669"/>
    <property type="project" value="UniProtKB-ARBA"/>
</dbReference>
<dbReference type="InParanoid" id="A0A1Y2E508"/>
<dbReference type="FunFam" id="3.20.20.370:FF:000004">
    <property type="entry name" value="Related to Chitin deacetylase"/>
    <property type="match status" value="1"/>
</dbReference>
<keyword evidence="8" id="KW-0336">GPI-anchor</keyword>
<dbReference type="InterPro" id="IPR050248">
    <property type="entry name" value="Polysacc_deacetylase_ArnD"/>
</dbReference>
<evidence type="ECO:0000256" key="4">
    <source>
        <dbReference type="ARBA" id="ARBA00010973"/>
    </source>
</evidence>
<comment type="catalytic activity">
    <reaction evidence="21">
        <text>[(1-&gt;4)-N-acetyl-beta-D-glucosaminyl](n) + n H2O = chitosan + n acetate</text>
        <dbReference type="Rhea" id="RHEA:10464"/>
        <dbReference type="Rhea" id="RHEA-COMP:9593"/>
        <dbReference type="Rhea" id="RHEA-COMP:9597"/>
        <dbReference type="ChEBI" id="CHEBI:15377"/>
        <dbReference type="ChEBI" id="CHEBI:17029"/>
        <dbReference type="ChEBI" id="CHEBI:30089"/>
        <dbReference type="ChEBI" id="CHEBI:57704"/>
        <dbReference type="EC" id="3.5.1.41"/>
    </reaction>
    <physiologicalReaction direction="left-to-right" evidence="21">
        <dbReference type="Rhea" id="RHEA:10465"/>
    </physiologicalReaction>
</comment>
<keyword evidence="7" id="KW-0964">Secreted</keyword>
<evidence type="ECO:0000256" key="9">
    <source>
        <dbReference type="ARBA" id="ARBA00022723"/>
    </source>
</evidence>
<evidence type="ECO:0000259" key="23">
    <source>
        <dbReference type="PROSITE" id="PS51677"/>
    </source>
</evidence>
<evidence type="ECO:0000256" key="1">
    <source>
        <dbReference type="ARBA" id="ARBA00001941"/>
    </source>
</evidence>
<reference evidence="24 25" key="1">
    <citation type="submission" date="2016-07" db="EMBL/GenBank/DDBJ databases">
        <title>Pervasive Adenine N6-methylation of Active Genes in Fungi.</title>
        <authorList>
            <consortium name="DOE Joint Genome Institute"/>
            <person name="Mondo S.J."/>
            <person name="Dannebaum R.O."/>
            <person name="Kuo R.C."/>
            <person name="Labutti K."/>
            <person name="Haridas S."/>
            <person name="Kuo A."/>
            <person name="Salamov A."/>
            <person name="Ahrendt S.R."/>
            <person name="Lipzen A."/>
            <person name="Sullivan W."/>
            <person name="Andreopoulos W.B."/>
            <person name="Clum A."/>
            <person name="Lindquist E."/>
            <person name="Daum C."/>
            <person name="Ramamoorthy G.K."/>
            <person name="Gryganskyi A."/>
            <person name="Culley D."/>
            <person name="Magnuson J.K."/>
            <person name="James T.Y."/>
            <person name="O'Malley M.A."/>
            <person name="Stajich J.E."/>
            <person name="Spatafora J.W."/>
            <person name="Visel A."/>
            <person name="Grigoriev I.V."/>
        </authorList>
    </citation>
    <scope>NUCLEOTIDE SEQUENCE [LARGE SCALE GENOMIC DNA]</scope>
    <source>
        <strain evidence="24 25">62-1032</strain>
    </source>
</reference>
<keyword evidence="15" id="KW-0119">Carbohydrate metabolism</keyword>
<dbReference type="PROSITE" id="PS51677">
    <property type="entry name" value="NODB"/>
    <property type="match status" value="1"/>
</dbReference>
<dbReference type="EMBL" id="MCGR01000063">
    <property type="protein sequence ID" value="ORY66648.1"/>
    <property type="molecule type" value="Genomic_DNA"/>
</dbReference>
<protein>
    <recommendedName>
        <fullName evidence="20">chitin deacetylase</fullName>
        <ecNumber evidence="20">3.5.1.41</ecNumber>
    </recommendedName>
</protein>
<dbReference type="OrthoDB" id="407355at2759"/>
<evidence type="ECO:0000256" key="19">
    <source>
        <dbReference type="ARBA" id="ARBA00023326"/>
    </source>
</evidence>
<keyword evidence="10 22" id="KW-0732">Signal</keyword>
<dbReference type="Pfam" id="PF01522">
    <property type="entry name" value="Polysacc_deac_1"/>
    <property type="match status" value="1"/>
</dbReference>
<dbReference type="PANTHER" id="PTHR10587:SF98">
    <property type="entry name" value="CHITIN DEACETYLASE"/>
    <property type="match status" value="1"/>
</dbReference>
<dbReference type="InterPro" id="IPR011330">
    <property type="entry name" value="Glyco_hydro/deAcase_b/a-brl"/>
</dbReference>
<keyword evidence="18" id="KW-0961">Cell wall biogenesis/degradation</keyword>
<organism evidence="24 25">
    <name type="scientific">Leucosporidium creatinivorum</name>
    <dbReference type="NCBI Taxonomy" id="106004"/>
    <lineage>
        <taxon>Eukaryota</taxon>
        <taxon>Fungi</taxon>
        <taxon>Dikarya</taxon>
        <taxon>Basidiomycota</taxon>
        <taxon>Pucciniomycotina</taxon>
        <taxon>Microbotryomycetes</taxon>
        <taxon>Leucosporidiales</taxon>
        <taxon>Leucosporidium</taxon>
    </lineage>
</organism>
<evidence type="ECO:0000256" key="22">
    <source>
        <dbReference type="SAM" id="SignalP"/>
    </source>
</evidence>
<keyword evidence="16" id="KW-0170">Cobalt</keyword>
<evidence type="ECO:0000256" key="21">
    <source>
        <dbReference type="ARBA" id="ARBA00048494"/>
    </source>
</evidence>
<proteinExistence type="inferred from homology"/>
<evidence type="ECO:0000256" key="3">
    <source>
        <dbReference type="ARBA" id="ARBA00004609"/>
    </source>
</evidence>
<dbReference type="GO" id="GO:0000272">
    <property type="term" value="P:polysaccharide catabolic process"/>
    <property type="evidence" value="ECO:0007669"/>
    <property type="project" value="UniProtKB-KW"/>
</dbReference>
<keyword evidence="19" id="KW-0624">Polysaccharide degradation</keyword>
<feature type="chain" id="PRO_5013118889" description="chitin deacetylase" evidence="22">
    <location>
        <begin position="18"/>
        <end position="341"/>
    </location>
</feature>
<dbReference type="EC" id="3.5.1.41" evidence="20"/>
<dbReference type="PANTHER" id="PTHR10587">
    <property type="entry name" value="GLYCOSYL TRANSFERASE-RELATED"/>
    <property type="match status" value="1"/>
</dbReference>
<feature type="domain" description="NodB homology" evidence="23">
    <location>
        <begin position="132"/>
        <end position="319"/>
    </location>
</feature>
<evidence type="ECO:0000256" key="10">
    <source>
        <dbReference type="ARBA" id="ARBA00022729"/>
    </source>
</evidence>
<evidence type="ECO:0000256" key="15">
    <source>
        <dbReference type="ARBA" id="ARBA00023277"/>
    </source>
</evidence>
<keyword evidence="6" id="KW-0134">Cell wall</keyword>
<accession>A0A1Y2E508</accession>
<evidence type="ECO:0000313" key="25">
    <source>
        <dbReference type="Proteomes" id="UP000193467"/>
    </source>
</evidence>
<keyword evidence="9" id="KW-0479">Metal-binding</keyword>
<comment type="caution">
    <text evidence="24">The sequence shown here is derived from an EMBL/GenBank/DDBJ whole genome shotgun (WGS) entry which is preliminary data.</text>
</comment>
<keyword evidence="14" id="KW-0325">Glycoprotein</keyword>
<dbReference type="Proteomes" id="UP000193467">
    <property type="component" value="Unassembled WGS sequence"/>
</dbReference>
<evidence type="ECO:0000313" key="24">
    <source>
        <dbReference type="EMBL" id="ORY66648.1"/>
    </source>
</evidence>
<evidence type="ECO:0000256" key="5">
    <source>
        <dbReference type="ARBA" id="ARBA00022475"/>
    </source>
</evidence>
<comment type="similarity">
    <text evidence="4">Belongs to the polysaccharide deacetylase family.</text>
</comment>
<name>A0A1Y2E508_9BASI</name>
<dbReference type="Gene3D" id="3.20.20.370">
    <property type="entry name" value="Glycoside hydrolase/deacetylase"/>
    <property type="match status" value="1"/>
</dbReference>
<dbReference type="GO" id="GO:0071555">
    <property type="term" value="P:cell wall organization"/>
    <property type="evidence" value="ECO:0007669"/>
    <property type="project" value="UniProtKB-KW"/>
</dbReference>
<evidence type="ECO:0000256" key="16">
    <source>
        <dbReference type="ARBA" id="ARBA00023285"/>
    </source>
</evidence>
<dbReference type="GO" id="GO:0046872">
    <property type="term" value="F:metal ion binding"/>
    <property type="evidence" value="ECO:0007669"/>
    <property type="project" value="UniProtKB-KW"/>
</dbReference>
<keyword evidence="25" id="KW-1185">Reference proteome</keyword>
<dbReference type="SUPFAM" id="SSF88713">
    <property type="entry name" value="Glycoside hydrolase/deacetylase"/>
    <property type="match status" value="1"/>
</dbReference>
<comment type="cofactor">
    <cofactor evidence="1">
        <name>Co(2+)</name>
        <dbReference type="ChEBI" id="CHEBI:48828"/>
    </cofactor>
</comment>
<evidence type="ECO:0000256" key="11">
    <source>
        <dbReference type="ARBA" id="ARBA00022801"/>
    </source>
</evidence>
<keyword evidence="5" id="KW-1003">Cell membrane</keyword>
<dbReference type="InterPro" id="IPR002509">
    <property type="entry name" value="NODB_dom"/>
</dbReference>
<keyword evidence="11" id="KW-0378">Hydrolase</keyword>
<dbReference type="GO" id="GO:0004099">
    <property type="term" value="F:chitin deacetylase activity"/>
    <property type="evidence" value="ECO:0007669"/>
    <property type="project" value="UniProtKB-EC"/>
</dbReference>
<dbReference type="STRING" id="106004.A0A1Y2E508"/>
<dbReference type="AlphaFoldDB" id="A0A1Y2E508"/>
<keyword evidence="17" id="KW-0449">Lipoprotein</keyword>
<evidence type="ECO:0000256" key="13">
    <source>
        <dbReference type="ARBA" id="ARBA00023136"/>
    </source>
</evidence>
<feature type="signal peptide" evidence="22">
    <location>
        <begin position="1"/>
        <end position="17"/>
    </location>
</feature>
<keyword evidence="12" id="KW-0146">Chitin degradation</keyword>
<evidence type="ECO:0000256" key="7">
    <source>
        <dbReference type="ARBA" id="ARBA00022525"/>
    </source>
</evidence>
<dbReference type="GO" id="GO:0006032">
    <property type="term" value="P:chitin catabolic process"/>
    <property type="evidence" value="ECO:0007669"/>
    <property type="project" value="UniProtKB-KW"/>
</dbReference>
<evidence type="ECO:0000256" key="20">
    <source>
        <dbReference type="ARBA" id="ARBA00024056"/>
    </source>
</evidence>
<sequence>MLSATLGLLALASTSLAHPGRDWQEQAKIKDATAECTYYDFEPLQQLIGSYPSIWDVADLQGSGITEDVKALFAQLQPNIPKIAPRGTINGDWTGVSYDNGADPDCWWTNTGCTTPKLEGLPVDITECNPALSWGFTLDDGPNCTHNEYYDYLESINQKATLFYIGSNVVDWPLEAQRGLADGHEICAHTWSHNYMTALTDEQAFAELYYTKKAIKDVVGVTVQCWRPPFGDTDDRIRWIAEQLGMRTVIWSDDTDDWNWVNVGKATIEANYKDIIATAPKRPQGTIVLSHEINAGTMELSEEFLPQIQKTFTGGVMPVSRLAHFGRSVSLTSLACRSPSA</sequence>
<dbReference type="GO" id="GO:0005886">
    <property type="term" value="C:plasma membrane"/>
    <property type="evidence" value="ECO:0007669"/>
    <property type="project" value="UniProtKB-SubCell"/>
</dbReference>
<gene>
    <name evidence="24" type="ORF">BCR35DRAFT_308515</name>
</gene>
<dbReference type="GO" id="GO:0098552">
    <property type="term" value="C:side of membrane"/>
    <property type="evidence" value="ECO:0007669"/>
    <property type="project" value="UniProtKB-KW"/>
</dbReference>
<evidence type="ECO:0000256" key="8">
    <source>
        <dbReference type="ARBA" id="ARBA00022622"/>
    </source>
</evidence>
<evidence type="ECO:0000256" key="6">
    <source>
        <dbReference type="ARBA" id="ARBA00022512"/>
    </source>
</evidence>